<dbReference type="PANTHER" id="PTHR33883:SF11">
    <property type="entry name" value="WPP DOMAIN-ASSOCIATED PROTEIN"/>
    <property type="match status" value="1"/>
</dbReference>
<dbReference type="PANTHER" id="PTHR33883">
    <property type="entry name" value="WPP DOMAIN-ASSOCIATED PROTEIN"/>
    <property type="match status" value="1"/>
</dbReference>
<comment type="caution">
    <text evidence="1">The sequence shown here is derived from an EMBL/GenBank/DDBJ whole genome shotgun (WGS) entry which is preliminary data.</text>
</comment>
<organism evidence="1 2">
    <name type="scientific">Brassica cretica</name>
    <name type="common">Mustard</name>
    <dbReference type="NCBI Taxonomy" id="69181"/>
    <lineage>
        <taxon>Eukaryota</taxon>
        <taxon>Viridiplantae</taxon>
        <taxon>Streptophyta</taxon>
        <taxon>Embryophyta</taxon>
        <taxon>Tracheophyta</taxon>
        <taxon>Spermatophyta</taxon>
        <taxon>Magnoliopsida</taxon>
        <taxon>eudicotyledons</taxon>
        <taxon>Gunneridae</taxon>
        <taxon>Pentapetalae</taxon>
        <taxon>rosids</taxon>
        <taxon>malvids</taxon>
        <taxon>Brassicales</taxon>
        <taxon>Brassicaceae</taxon>
        <taxon>Brassiceae</taxon>
        <taxon>Brassica</taxon>
    </lineage>
</organism>
<reference evidence="1" key="1">
    <citation type="submission" date="2019-12" db="EMBL/GenBank/DDBJ databases">
        <title>Genome sequencing and annotation of Brassica cretica.</title>
        <authorList>
            <person name="Studholme D.J."/>
            <person name="Sarris P.F."/>
        </authorList>
    </citation>
    <scope>NUCLEOTIDE SEQUENCE</scope>
    <source>
        <strain evidence="1">PFS-001/15</strain>
        <tissue evidence="1">Leaf</tissue>
    </source>
</reference>
<evidence type="ECO:0000313" key="1">
    <source>
        <dbReference type="EMBL" id="KAF2559444.1"/>
    </source>
</evidence>
<gene>
    <name evidence="1" type="ORF">F2Q68_00014823</name>
</gene>
<proteinExistence type="predicted"/>
<dbReference type="InterPro" id="IPR037490">
    <property type="entry name" value="WAP"/>
</dbReference>
<sequence>MQSQLNDLIDEVDELKIRESMYKQQMEKKTCDLQKAETEVSFYCSSIFNRSQNASLNPIFTMTCNRVDLLGDEIDSLLDLCQKIYIALDHYSPILKHYPGIMEILKLVQRELRRDSKRLSVF</sequence>
<dbReference type="Proteomes" id="UP000712281">
    <property type="component" value="Unassembled WGS sequence"/>
</dbReference>
<accession>A0A8S9HPT3</accession>
<dbReference type="EMBL" id="QGKW02001940">
    <property type="protein sequence ID" value="KAF2559444.1"/>
    <property type="molecule type" value="Genomic_DNA"/>
</dbReference>
<dbReference type="AlphaFoldDB" id="A0A8S9HPT3"/>
<dbReference type="OrthoDB" id="619142at2759"/>
<evidence type="ECO:0000313" key="2">
    <source>
        <dbReference type="Proteomes" id="UP000712281"/>
    </source>
</evidence>
<protein>
    <submittedName>
        <fullName evidence="1">Uncharacterized protein</fullName>
    </submittedName>
</protein>
<name>A0A8S9HPT3_BRACR</name>